<dbReference type="SUPFAM" id="SSF56645">
    <property type="entry name" value="Acyl-CoA dehydrogenase NM domain-like"/>
    <property type="match status" value="1"/>
</dbReference>
<dbReference type="AlphaFoldDB" id="A0A2T0T1U7"/>
<dbReference type="GO" id="GO:0003995">
    <property type="term" value="F:acyl-CoA dehydrogenase activity"/>
    <property type="evidence" value="ECO:0007669"/>
    <property type="project" value="TreeGrafter"/>
</dbReference>
<dbReference type="Proteomes" id="UP000239494">
    <property type="component" value="Unassembled WGS sequence"/>
</dbReference>
<organism evidence="3 4">
    <name type="scientific">Umezawaea tangerina</name>
    <dbReference type="NCBI Taxonomy" id="84725"/>
    <lineage>
        <taxon>Bacteria</taxon>
        <taxon>Bacillati</taxon>
        <taxon>Actinomycetota</taxon>
        <taxon>Actinomycetes</taxon>
        <taxon>Pseudonocardiales</taxon>
        <taxon>Pseudonocardiaceae</taxon>
        <taxon>Umezawaea</taxon>
    </lineage>
</organism>
<dbReference type="SUPFAM" id="SSF47203">
    <property type="entry name" value="Acyl-CoA dehydrogenase C-terminal domain-like"/>
    <property type="match status" value="1"/>
</dbReference>
<dbReference type="PANTHER" id="PTHR48083">
    <property type="entry name" value="MEDIUM-CHAIN SPECIFIC ACYL-COA DEHYDROGENASE, MITOCHONDRIAL-RELATED"/>
    <property type="match status" value="1"/>
</dbReference>
<sequence>MIDHSTGDETGAVLRAHAEQSEQDDRPAAESLDALRKDGVFALRTPQEHGGAWVGCEAVARRLTVLGRSCPSTAWVAGTCVTAKDLAAKIFPGAPAHELFADPDALFCGSGVPSAQGRPVAEGVRVTGRWRNVSGCEDATWATLGLLVDGRFSMAAIPVADLTVDRTWHMAGMRGTGSHSLVADDLLVPADRVVAVAPFPFQDRLLYAMTVLGPVVGAARGALDVVDAMFASDRKPFMSAYSRMGESPGARHWLAEANHLVDRAETAMLSVARAADAGGPADSDHPRLQMELAGAGADCRAAVERMLDLHGSSGFATTNPLQRFWRDVAVGSRHPHLNPYLAFESAGKALAGES</sequence>
<reference evidence="3 4" key="1">
    <citation type="submission" date="2018-03" db="EMBL/GenBank/DDBJ databases">
        <title>Genomic Encyclopedia of Archaeal and Bacterial Type Strains, Phase II (KMG-II): from individual species to whole genera.</title>
        <authorList>
            <person name="Goeker M."/>
        </authorList>
    </citation>
    <scope>NUCLEOTIDE SEQUENCE [LARGE SCALE GENOMIC DNA]</scope>
    <source>
        <strain evidence="3 4">DSM 44720</strain>
    </source>
</reference>
<dbReference type="GO" id="GO:0016712">
    <property type="term" value="F:oxidoreductase activity, acting on paired donors, with incorporation or reduction of molecular oxygen, reduced flavin or flavoprotein as one donor, and incorporation of one atom of oxygen"/>
    <property type="evidence" value="ECO:0007669"/>
    <property type="project" value="TreeGrafter"/>
</dbReference>
<dbReference type="RefSeq" id="WP_106189530.1">
    <property type="nucleotide sequence ID" value="NZ_PVTF01000007.1"/>
</dbReference>
<evidence type="ECO:0000256" key="1">
    <source>
        <dbReference type="ARBA" id="ARBA00023002"/>
    </source>
</evidence>
<accession>A0A2T0T1U7</accession>
<dbReference type="GO" id="GO:0005737">
    <property type="term" value="C:cytoplasm"/>
    <property type="evidence" value="ECO:0007669"/>
    <property type="project" value="TreeGrafter"/>
</dbReference>
<dbReference type="Pfam" id="PF08028">
    <property type="entry name" value="Acyl-CoA_dh_2"/>
    <property type="match status" value="1"/>
</dbReference>
<evidence type="ECO:0000259" key="2">
    <source>
        <dbReference type="Pfam" id="PF08028"/>
    </source>
</evidence>
<dbReference type="InterPro" id="IPR009100">
    <property type="entry name" value="AcylCoA_DH/oxidase_NM_dom_sf"/>
</dbReference>
<feature type="domain" description="Acyl-CoA dehydrogenase C-terminal" evidence="2">
    <location>
        <begin position="213"/>
        <end position="338"/>
    </location>
</feature>
<keyword evidence="1" id="KW-0560">Oxidoreductase</keyword>
<dbReference type="PANTHER" id="PTHR48083:SF19">
    <property type="entry name" value="FLAVIN-DEPENDENT MONOOXYGENASE, OXYGENASE SUBUNIT HSAA"/>
    <property type="match status" value="1"/>
</dbReference>
<dbReference type="InterPro" id="IPR050741">
    <property type="entry name" value="Acyl-CoA_dehydrogenase"/>
</dbReference>
<protein>
    <submittedName>
        <fullName evidence="3">Alkylation response protein AidB-like acyl-CoA dehydrogenase</fullName>
    </submittedName>
</protein>
<gene>
    <name evidence="3" type="ORF">CLV43_107187</name>
</gene>
<dbReference type="GO" id="GO:0050660">
    <property type="term" value="F:flavin adenine dinucleotide binding"/>
    <property type="evidence" value="ECO:0007669"/>
    <property type="project" value="InterPro"/>
</dbReference>
<dbReference type="EMBL" id="PVTF01000007">
    <property type="protein sequence ID" value="PRY39603.1"/>
    <property type="molecule type" value="Genomic_DNA"/>
</dbReference>
<dbReference type="Gene3D" id="1.10.540.10">
    <property type="entry name" value="Acyl-CoA dehydrogenase/oxidase, N-terminal domain"/>
    <property type="match status" value="1"/>
</dbReference>
<evidence type="ECO:0000313" key="3">
    <source>
        <dbReference type="EMBL" id="PRY39603.1"/>
    </source>
</evidence>
<dbReference type="InterPro" id="IPR037069">
    <property type="entry name" value="AcylCoA_DH/ox_N_sf"/>
</dbReference>
<dbReference type="GO" id="GO:0033539">
    <property type="term" value="P:fatty acid beta-oxidation using acyl-CoA dehydrogenase"/>
    <property type="evidence" value="ECO:0007669"/>
    <property type="project" value="TreeGrafter"/>
</dbReference>
<keyword evidence="4" id="KW-1185">Reference proteome</keyword>
<dbReference type="InterPro" id="IPR046373">
    <property type="entry name" value="Acyl-CoA_Oxase/DH_mid-dom_sf"/>
</dbReference>
<dbReference type="OrthoDB" id="3402961at2"/>
<evidence type="ECO:0000313" key="4">
    <source>
        <dbReference type="Proteomes" id="UP000239494"/>
    </source>
</evidence>
<dbReference type="InterPro" id="IPR036250">
    <property type="entry name" value="AcylCo_DH-like_C"/>
</dbReference>
<proteinExistence type="predicted"/>
<dbReference type="Gene3D" id="1.20.140.10">
    <property type="entry name" value="Butyryl-CoA Dehydrogenase, subunit A, domain 3"/>
    <property type="match status" value="1"/>
</dbReference>
<dbReference type="Gene3D" id="2.40.110.10">
    <property type="entry name" value="Butyryl-CoA Dehydrogenase, subunit A, domain 2"/>
    <property type="match status" value="1"/>
</dbReference>
<dbReference type="PIRSF" id="PIRSF016578">
    <property type="entry name" value="HsaA"/>
    <property type="match status" value="1"/>
</dbReference>
<name>A0A2T0T1U7_9PSEU</name>
<comment type="caution">
    <text evidence="3">The sequence shown here is derived from an EMBL/GenBank/DDBJ whole genome shotgun (WGS) entry which is preliminary data.</text>
</comment>
<dbReference type="InterPro" id="IPR013107">
    <property type="entry name" value="Acyl-CoA_DH_C"/>
</dbReference>